<evidence type="ECO:0000256" key="1">
    <source>
        <dbReference type="SAM" id="MobiDB-lite"/>
    </source>
</evidence>
<gene>
    <name evidence="2" type="primary">AlNc14C222G9129</name>
    <name evidence="2" type="ORF">ALNC14_102470</name>
</gene>
<accession>F0WRY6</accession>
<proteinExistence type="predicted"/>
<evidence type="ECO:0000313" key="2">
    <source>
        <dbReference type="EMBL" id="CCA24103.1"/>
    </source>
</evidence>
<sequence>MFFIKNVSADEDLRDEPNVEYTVDRSCWTCSSIGAENVIPNYLLNPRWLLSAARAPDTRQKALWDKNHKFRATNEIATRICQAMCEYGMKEFQVGLSALADVESVFKKRCHKTFANPEAEIVDSHAQEDDHEALDHGYSPTIDIRRQGTLKDVQLQTAVFKTSSKTETPILDYLEPPINQELVFSDVEVPPTLKQMDSDEITQDLMDMAAEDLKSVPRYALRGPQRSRGRPTQTQKARKVKNNASLALARDAVTMHQEQLSFVTVQQILSDVTTY</sequence>
<feature type="region of interest" description="Disordered" evidence="1">
    <location>
        <begin position="219"/>
        <end position="241"/>
    </location>
</feature>
<dbReference type="HOGENOM" id="CLU_1013436_0_0_1"/>
<dbReference type="AlphaFoldDB" id="F0WRY6"/>
<reference evidence="2" key="1">
    <citation type="journal article" date="2011" name="PLoS Biol.">
        <title>Gene gain and loss during evolution of obligate parasitism in the white rust pathogen of Arabidopsis thaliana.</title>
        <authorList>
            <person name="Kemen E."/>
            <person name="Gardiner A."/>
            <person name="Schultz-Larsen T."/>
            <person name="Kemen A.C."/>
            <person name="Balmuth A.L."/>
            <person name="Robert-Seilaniantz A."/>
            <person name="Bailey K."/>
            <person name="Holub E."/>
            <person name="Studholme D.J."/>
            <person name="Maclean D."/>
            <person name="Jones J.D."/>
        </authorList>
    </citation>
    <scope>NUCLEOTIDE SEQUENCE</scope>
</reference>
<name>F0WRY6_9STRA</name>
<organism evidence="2">
    <name type="scientific">Albugo laibachii Nc14</name>
    <dbReference type="NCBI Taxonomy" id="890382"/>
    <lineage>
        <taxon>Eukaryota</taxon>
        <taxon>Sar</taxon>
        <taxon>Stramenopiles</taxon>
        <taxon>Oomycota</taxon>
        <taxon>Peronosporomycetes</taxon>
        <taxon>Albuginales</taxon>
        <taxon>Albuginaceae</taxon>
        <taxon>Albugo</taxon>
    </lineage>
</organism>
<dbReference type="EMBL" id="FR824267">
    <property type="protein sequence ID" value="CCA24103.1"/>
    <property type="molecule type" value="Genomic_DNA"/>
</dbReference>
<protein>
    <submittedName>
        <fullName evidence="2">Uncharacterized protein AlNc14C222G9129</fullName>
    </submittedName>
</protein>
<reference evidence="2" key="2">
    <citation type="submission" date="2011-02" db="EMBL/GenBank/DDBJ databases">
        <authorList>
            <person name="MacLean D."/>
        </authorList>
    </citation>
    <scope>NUCLEOTIDE SEQUENCE</scope>
</reference>